<proteinExistence type="predicted"/>
<dbReference type="GO" id="GO:0008270">
    <property type="term" value="F:zinc ion binding"/>
    <property type="evidence" value="ECO:0007669"/>
    <property type="project" value="InterPro"/>
</dbReference>
<dbReference type="Proteomes" id="UP001213681">
    <property type="component" value="Unassembled WGS sequence"/>
</dbReference>
<evidence type="ECO:0000256" key="6">
    <source>
        <dbReference type="SAM" id="MobiDB-lite"/>
    </source>
</evidence>
<dbReference type="AlphaFoldDB" id="A0AAD6BXW6"/>
<dbReference type="PROSITE" id="PS50048">
    <property type="entry name" value="ZN2_CY6_FUNGAL_2"/>
    <property type="match status" value="1"/>
</dbReference>
<dbReference type="Pfam" id="PF00172">
    <property type="entry name" value="Zn_clus"/>
    <property type="match status" value="1"/>
</dbReference>
<comment type="caution">
    <text evidence="8">The sequence shown here is derived from an EMBL/GenBank/DDBJ whole genome shotgun (WGS) entry which is preliminary data.</text>
</comment>
<dbReference type="GO" id="GO:0003677">
    <property type="term" value="F:DNA binding"/>
    <property type="evidence" value="ECO:0007669"/>
    <property type="project" value="UniProtKB-KW"/>
</dbReference>
<dbReference type="Gene3D" id="4.10.240.10">
    <property type="entry name" value="Zn(2)-C6 fungal-type DNA-binding domain"/>
    <property type="match status" value="1"/>
</dbReference>
<feature type="region of interest" description="Disordered" evidence="6">
    <location>
        <begin position="103"/>
        <end position="183"/>
    </location>
</feature>
<evidence type="ECO:0000256" key="3">
    <source>
        <dbReference type="ARBA" id="ARBA00023125"/>
    </source>
</evidence>
<dbReference type="EMBL" id="JAPVEA010000009">
    <property type="protein sequence ID" value="KAJ5433362.1"/>
    <property type="molecule type" value="Genomic_DNA"/>
</dbReference>
<dbReference type="InterPro" id="IPR036864">
    <property type="entry name" value="Zn2-C6_fun-type_DNA-bd_sf"/>
</dbReference>
<sequence length="464" mass="49640">MSATEGRHKIRPQQSCLKCRERKVKCDRNVPCEACIHRGIESECTYLTSPEDRDHISQAEIIDRLRREVAQLRGQLNQSSARGPSHSRRDKVYTHKNKMAGLHGSYTAGSASVSGPGSSGSGSGSRSATGSAEPTEAGSWAGSSPSSISTTARTGSVTVTSPDSTGSESGAGGSGYVQQHAYSGPTGPYGTQIAEVDMATTTESAVLGNYLHDDARAQYHAGSMPVFAHKPAGSIPMQALSSQPAHPLPDQGLSGQSPMHIHGSHDSPDYEEGLAHAHAQAHMASYTHSGDYNQNLYDYTNMNSMHPSQTNHQPWSQGQSYPQTHSQLPPQIQQPHPHPYPDSTYYPSSMNPFAPTDSTIYPSPHPYYTTNANATQTPSPPAHTPEYQTHAINSIPDSWKGPDKRALLETLLETITSCDEERVAQVVAVVRTSETPEEAVSGICRVLGIGISGDGDGDSSSIIR</sequence>
<accession>A0AAD6BXW6</accession>
<dbReference type="PANTHER" id="PTHR31001">
    <property type="entry name" value="UNCHARACTERIZED TRANSCRIPTIONAL REGULATORY PROTEIN"/>
    <property type="match status" value="1"/>
</dbReference>
<feature type="domain" description="Zn(2)-C6 fungal-type" evidence="7">
    <location>
        <begin position="15"/>
        <end position="46"/>
    </location>
</feature>
<keyword evidence="4" id="KW-0804">Transcription</keyword>
<keyword evidence="3" id="KW-0238">DNA-binding</keyword>
<dbReference type="GO" id="GO:0000981">
    <property type="term" value="F:DNA-binding transcription factor activity, RNA polymerase II-specific"/>
    <property type="evidence" value="ECO:0007669"/>
    <property type="project" value="InterPro"/>
</dbReference>
<dbReference type="RefSeq" id="XP_056760653.1">
    <property type="nucleotide sequence ID" value="XM_056915899.1"/>
</dbReference>
<dbReference type="GO" id="GO:0005634">
    <property type="term" value="C:nucleus"/>
    <property type="evidence" value="ECO:0007669"/>
    <property type="project" value="UniProtKB-SubCell"/>
</dbReference>
<dbReference type="InterPro" id="IPR050613">
    <property type="entry name" value="Sec_Metabolite_Reg"/>
</dbReference>
<dbReference type="PROSITE" id="PS00463">
    <property type="entry name" value="ZN2_CY6_FUNGAL_1"/>
    <property type="match status" value="1"/>
</dbReference>
<evidence type="ECO:0000256" key="4">
    <source>
        <dbReference type="ARBA" id="ARBA00023163"/>
    </source>
</evidence>
<dbReference type="SUPFAM" id="SSF57701">
    <property type="entry name" value="Zn2/Cys6 DNA-binding domain"/>
    <property type="match status" value="1"/>
</dbReference>
<feature type="compositionally biased region" description="Low complexity" evidence="6">
    <location>
        <begin position="325"/>
        <end position="335"/>
    </location>
</feature>
<dbReference type="GeneID" id="81606142"/>
<reference evidence="8" key="1">
    <citation type="submission" date="2022-12" db="EMBL/GenBank/DDBJ databases">
        <authorList>
            <person name="Petersen C."/>
        </authorList>
    </citation>
    <scope>NUCLEOTIDE SEQUENCE</scope>
    <source>
        <strain evidence="8">IBT 16125</strain>
    </source>
</reference>
<evidence type="ECO:0000256" key="5">
    <source>
        <dbReference type="ARBA" id="ARBA00023242"/>
    </source>
</evidence>
<keyword evidence="5" id="KW-0539">Nucleus</keyword>
<keyword evidence="2" id="KW-0805">Transcription regulation</keyword>
<dbReference type="InterPro" id="IPR001138">
    <property type="entry name" value="Zn2Cys6_DnaBD"/>
</dbReference>
<protein>
    <recommendedName>
        <fullName evidence="7">Zn(2)-C6 fungal-type domain-containing protein</fullName>
    </recommendedName>
</protein>
<reference evidence="8" key="2">
    <citation type="journal article" date="2023" name="IMA Fungus">
        <title>Comparative genomic study of the Penicillium genus elucidates a diverse pangenome and 15 lateral gene transfer events.</title>
        <authorList>
            <person name="Petersen C."/>
            <person name="Sorensen T."/>
            <person name="Nielsen M.R."/>
            <person name="Sondergaard T.E."/>
            <person name="Sorensen J.L."/>
            <person name="Fitzpatrick D.A."/>
            <person name="Frisvad J.C."/>
            <person name="Nielsen K.L."/>
        </authorList>
    </citation>
    <scope>NUCLEOTIDE SEQUENCE</scope>
    <source>
        <strain evidence="8">IBT 16125</strain>
    </source>
</reference>
<name>A0AAD6BXW6_9EURO</name>
<evidence type="ECO:0000256" key="1">
    <source>
        <dbReference type="ARBA" id="ARBA00004123"/>
    </source>
</evidence>
<gene>
    <name evidence="8" type="ORF">N7458_012518</name>
</gene>
<feature type="region of interest" description="Disordered" evidence="6">
    <location>
        <begin position="303"/>
        <end position="346"/>
    </location>
</feature>
<comment type="subcellular location">
    <subcellularLocation>
        <location evidence="1">Nucleus</location>
    </subcellularLocation>
</comment>
<keyword evidence="9" id="KW-1185">Reference proteome</keyword>
<evidence type="ECO:0000313" key="8">
    <source>
        <dbReference type="EMBL" id="KAJ5433362.1"/>
    </source>
</evidence>
<evidence type="ECO:0000313" key="9">
    <source>
        <dbReference type="Proteomes" id="UP001213681"/>
    </source>
</evidence>
<organism evidence="8 9">
    <name type="scientific">Penicillium daleae</name>
    <dbReference type="NCBI Taxonomy" id="63821"/>
    <lineage>
        <taxon>Eukaryota</taxon>
        <taxon>Fungi</taxon>
        <taxon>Dikarya</taxon>
        <taxon>Ascomycota</taxon>
        <taxon>Pezizomycotina</taxon>
        <taxon>Eurotiomycetes</taxon>
        <taxon>Eurotiomycetidae</taxon>
        <taxon>Eurotiales</taxon>
        <taxon>Aspergillaceae</taxon>
        <taxon>Penicillium</taxon>
    </lineage>
</organism>
<feature type="compositionally biased region" description="Polar residues" evidence="6">
    <location>
        <begin position="303"/>
        <end position="324"/>
    </location>
</feature>
<evidence type="ECO:0000256" key="2">
    <source>
        <dbReference type="ARBA" id="ARBA00023015"/>
    </source>
</evidence>
<evidence type="ECO:0000259" key="7">
    <source>
        <dbReference type="PROSITE" id="PS50048"/>
    </source>
</evidence>
<feature type="compositionally biased region" description="Low complexity" evidence="6">
    <location>
        <begin position="124"/>
        <end position="154"/>
    </location>
</feature>
<dbReference type="CDD" id="cd00067">
    <property type="entry name" value="GAL4"/>
    <property type="match status" value="1"/>
</dbReference>
<dbReference type="SMART" id="SM00066">
    <property type="entry name" value="GAL4"/>
    <property type="match status" value="1"/>
</dbReference>